<protein>
    <submittedName>
        <fullName evidence="4">Ribonuclease domain-containing protein</fullName>
    </submittedName>
</protein>
<organism evidence="4 5">
    <name type="scientific">Streptomyces viridiviolaceus</name>
    <dbReference type="NCBI Taxonomy" id="68282"/>
    <lineage>
        <taxon>Bacteria</taxon>
        <taxon>Bacillati</taxon>
        <taxon>Actinomycetota</taxon>
        <taxon>Actinomycetes</taxon>
        <taxon>Kitasatosporales</taxon>
        <taxon>Streptomycetaceae</taxon>
        <taxon>Streptomyces</taxon>
    </lineage>
</organism>
<dbReference type="Pfam" id="PF00545">
    <property type="entry name" value="Ribonuclease"/>
    <property type="match status" value="1"/>
</dbReference>
<evidence type="ECO:0000256" key="1">
    <source>
        <dbReference type="ARBA" id="ARBA00022722"/>
    </source>
</evidence>
<keyword evidence="5" id="KW-1185">Reference proteome</keyword>
<dbReference type="Gene3D" id="3.10.450.30">
    <property type="entry name" value="Microbial ribonucleases"/>
    <property type="match status" value="1"/>
</dbReference>
<dbReference type="Proteomes" id="UP001596409">
    <property type="component" value="Unassembled WGS sequence"/>
</dbReference>
<evidence type="ECO:0000256" key="2">
    <source>
        <dbReference type="ARBA" id="ARBA00022801"/>
    </source>
</evidence>
<keyword evidence="1" id="KW-0540">Nuclease</keyword>
<name>A0ABW2E695_9ACTN</name>
<comment type="caution">
    <text evidence="4">The sequence shown here is derived from an EMBL/GenBank/DDBJ whole genome shotgun (WGS) entry which is preliminary data.</text>
</comment>
<dbReference type="RefSeq" id="WP_189878022.1">
    <property type="nucleotide sequence ID" value="NZ_BMWA01000026.1"/>
</dbReference>
<dbReference type="InterPro" id="IPR000026">
    <property type="entry name" value="N1-like"/>
</dbReference>
<feature type="chain" id="PRO_5046714513" evidence="3">
    <location>
        <begin position="26"/>
        <end position="124"/>
    </location>
</feature>
<dbReference type="InterPro" id="IPR016191">
    <property type="entry name" value="Ribonuclease/ribotoxin"/>
</dbReference>
<feature type="signal peptide" evidence="3">
    <location>
        <begin position="1"/>
        <end position="25"/>
    </location>
</feature>
<sequence>MVLRFVLRGLVGVLVLLTACSTTQAPAPERSAGMATVRESELPAEARETLRLIDAGGPFPYERDGAVFGNFEGLLPRHERGYYHEYTVGTPGSRDRGARRIVTGRHGETYYTDDHYDSFRAVLR</sequence>
<keyword evidence="3" id="KW-0732">Signal</keyword>
<proteinExistence type="predicted"/>
<reference evidence="5" key="1">
    <citation type="journal article" date="2019" name="Int. J. Syst. Evol. Microbiol.">
        <title>The Global Catalogue of Microorganisms (GCM) 10K type strain sequencing project: providing services to taxonomists for standard genome sequencing and annotation.</title>
        <authorList>
            <consortium name="The Broad Institute Genomics Platform"/>
            <consortium name="The Broad Institute Genome Sequencing Center for Infectious Disease"/>
            <person name="Wu L."/>
            <person name="Ma J."/>
        </authorList>
    </citation>
    <scope>NUCLEOTIDE SEQUENCE [LARGE SCALE GENOMIC DNA]</scope>
    <source>
        <strain evidence="5">JCM 4855</strain>
    </source>
</reference>
<evidence type="ECO:0000313" key="4">
    <source>
        <dbReference type="EMBL" id="MFC7014240.1"/>
    </source>
</evidence>
<evidence type="ECO:0000313" key="5">
    <source>
        <dbReference type="Proteomes" id="UP001596409"/>
    </source>
</evidence>
<dbReference type="PROSITE" id="PS51257">
    <property type="entry name" value="PROKAR_LIPOPROTEIN"/>
    <property type="match status" value="1"/>
</dbReference>
<accession>A0ABW2E695</accession>
<gene>
    <name evidence="4" type="ORF">ACFQMH_21445</name>
</gene>
<keyword evidence="2" id="KW-0378">Hydrolase</keyword>
<evidence type="ECO:0000256" key="3">
    <source>
        <dbReference type="SAM" id="SignalP"/>
    </source>
</evidence>
<dbReference type="SUPFAM" id="SSF53933">
    <property type="entry name" value="Microbial ribonucleases"/>
    <property type="match status" value="1"/>
</dbReference>
<dbReference type="EMBL" id="JBHSYM010000046">
    <property type="protein sequence ID" value="MFC7014240.1"/>
    <property type="molecule type" value="Genomic_DNA"/>
</dbReference>